<dbReference type="InterPro" id="IPR013520">
    <property type="entry name" value="Ribonucl_H"/>
</dbReference>
<dbReference type="Proteomes" id="UP000280104">
    <property type="component" value="Chromosome II"/>
</dbReference>
<feature type="domain" description="Exonuclease" evidence="5">
    <location>
        <begin position="37"/>
        <end position="223"/>
    </location>
</feature>
<evidence type="ECO:0000259" key="5">
    <source>
        <dbReference type="SMART" id="SM00479"/>
    </source>
</evidence>
<keyword evidence="1" id="KW-0540">Nuclease</keyword>
<dbReference type="AlphaFoldDB" id="A0A7H4LNH9"/>
<evidence type="ECO:0000256" key="2">
    <source>
        <dbReference type="ARBA" id="ARBA00022801"/>
    </source>
</evidence>
<dbReference type="InterPro" id="IPR012337">
    <property type="entry name" value="RNaseH-like_sf"/>
</dbReference>
<evidence type="ECO:0000256" key="3">
    <source>
        <dbReference type="ARBA" id="ARBA00022839"/>
    </source>
</evidence>
<dbReference type="SUPFAM" id="SSF53098">
    <property type="entry name" value="Ribonuclease H-like"/>
    <property type="match status" value="1"/>
</dbReference>
<name>A0A7H4LNH9_WHEAT</name>
<dbReference type="PANTHER" id="PTHR23044:SF60">
    <property type="entry name" value="OS01G0618000 PROTEIN"/>
    <property type="match status" value="1"/>
</dbReference>
<dbReference type="SMART" id="SM00479">
    <property type="entry name" value="EXOIII"/>
    <property type="match status" value="1"/>
</dbReference>
<proteinExistence type="predicted"/>
<accession>A0A7H4LNH9</accession>
<sequence length="310" mass="33285">MFTSSSSGVPSPPPEAAGSSRVRTARQPQLQPQAFDYFVVLDFEATCEKGARIYPQEIIEFPSVLVDGATGDLDPAEFRTYVRPQHHPTLTDFCRDLTGIRQADVDGGVPLAEALRLHAAWLQASAWARSGGCFAVVTWGDWDLLTMLESECCFKDLAKPPCFNHWINLKIPFAAAMGGGRWAALRSAVEAAGLQWEGRAHCGLDDARNTARLLVELMRRGVQLSITTSLQAPSPQVTVTPYGGAAAACYCYCGVAGRGGVVAVPGPMQGRCFHGCGNWTPVHGSSVLLLHVGRLIATQSMGLDLENTLV</sequence>
<dbReference type="EMBL" id="LS480641">
    <property type="protein sequence ID" value="SPT20168.1"/>
    <property type="molecule type" value="Genomic_DNA"/>
</dbReference>
<dbReference type="InterPro" id="IPR047201">
    <property type="entry name" value="ERI-1_3'hExo-like"/>
</dbReference>
<feature type="region of interest" description="Disordered" evidence="4">
    <location>
        <begin position="1"/>
        <end position="26"/>
    </location>
</feature>
<organism evidence="6 7">
    <name type="scientific">Triticum aestivum</name>
    <name type="common">Wheat</name>
    <dbReference type="NCBI Taxonomy" id="4565"/>
    <lineage>
        <taxon>Eukaryota</taxon>
        <taxon>Viridiplantae</taxon>
        <taxon>Streptophyta</taxon>
        <taxon>Embryophyta</taxon>
        <taxon>Tracheophyta</taxon>
        <taxon>Spermatophyta</taxon>
        <taxon>Magnoliopsida</taxon>
        <taxon>Liliopsida</taxon>
        <taxon>Poales</taxon>
        <taxon>Poaceae</taxon>
        <taxon>BOP clade</taxon>
        <taxon>Pooideae</taxon>
        <taxon>Triticodae</taxon>
        <taxon>Triticeae</taxon>
        <taxon>Triticinae</taxon>
        <taxon>Triticum</taxon>
    </lineage>
</organism>
<protein>
    <recommendedName>
        <fullName evidence="5">Exonuclease domain-containing protein</fullName>
    </recommendedName>
</protein>
<dbReference type="Gene3D" id="3.30.420.10">
    <property type="entry name" value="Ribonuclease H-like superfamily/Ribonuclease H"/>
    <property type="match status" value="1"/>
</dbReference>
<keyword evidence="2" id="KW-0378">Hydrolase</keyword>
<gene>
    <name evidence="6" type="ORF">CAMPLR22A2D_LOCUS4797</name>
</gene>
<evidence type="ECO:0000313" key="6">
    <source>
        <dbReference type="EMBL" id="SPT20168.1"/>
    </source>
</evidence>
<dbReference type="InterPro" id="IPR051274">
    <property type="entry name" value="3-5_Exoribonuclease"/>
</dbReference>
<dbReference type="CDD" id="cd06133">
    <property type="entry name" value="ERI-1_3'hExo_like"/>
    <property type="match status" value="1"/>
</dbReference>
<evidence type="ECO:0000313" key="7">
    <source>
        <dbReference type="Proteomes" id="UP000280104"/>
    </source>
</evidence>
<keyword evidence="3" id="KW-0269">Exonuclease</keyword>
<reference evidence="6 7" key="1">
    <citation type="submission" date="2018-05" db="EMBL/GenBank/DDBJ databases">
        <authorList>
            <person name="Thind KAUR A."/>
        </authorList>
    </citation>
    <scope>NUCLEOTIDE SEQUENCE [LARGE SCALE GENOMIC DNA]</scope>
</reference>
<evidence type="ECO:0000256" key="4">
    <source>
        <dbReference type="SAM" id="MobiDB-lite"/>
    </source>
</evidence>
<dbReference type="PANTHER" id="PTHR23044">
    <property type="entry name" value="3'-5' EXONUCLEASE ERI1-RELATED"/>
    <property type="match status" value="1"/>
</dbReference>
<dbReference type="InterPro" id="IPR036397">
    <property type="entry name" value="RNaseH_sf"/>
</dbReference>
<evidence type="ECO:0000256" key="1">
    <source>
        <dbReference type="ARBA" id="ARBA00022722"/>
    </source>
</evidence>
<dbReference type="GO" id="GO:0000175">
    <property type="term" value="F:3'-5'-RNA exonuclease activity"/>
    <property type="evidence" value="ECO:0007669"/>
    <property type="project" value="InterPro"/>
</dbReference>
<dbReference type="Pfam" id="PF00929">
    <property type="entry name" value="RNase_T"/>
    <property type="match status" value="1"/>
</dbReference>
<dbReference type="GO" id="GO:0003676">
    <property type="term" value="F:nucleic acid binding"/>
    <property type="evidence" value="ECO:0007669"/>
    <property type="project" value="InterPro"/>
</dbReference>